<evidence type="ECO:0000313" key="1">
    <source>
        <dbReference type="EMBL" id="QTH70408.1"/>
    </source>
</evidence>
<accession>A0A975DEL6</accession>
<evidence type="ECO:0000313" key="2">
    <source>
        <dbReference type="Proteomes" id="UP000664904"/>
    </source>
</evidence>
<keyword evidence="2" id="KW-1185">Reference proteome</keyword>
<sequence>MENVELYTHQRRKYGKLTSKMTVSYRAPILSAEICTRKSTVASTSASG</sequence>
<proteinExistence type="predicted"/>
<name>A0A975DEL6_9GAMM</name>
<dbReference type="RefSeq" id="WP_208842003.1">
    <property type="nucleotide sequence ID" value="NZ_CP072133.1"/>
</dbReference>
<dbReference type="EMBL" id="CP072133">
    <property type="protein sequence ID" value="QTH70408.1"/>
    <property type="molecule type" value="Genomic_DNA"/>
</dbReference>
<gene>
    <name evidence="1" type="ORF">J5O05_10385</name>
</gene>
<protein>
    <submittedName>
        <fullName evidence="1">Uncharacterized protein</fullName>
    </submittedName>
</protein>
<dbReference type="Proteomes" id="UP000664904">
    <property type="component" value="Chromosome"/>
</dbReference>
<dbReference type="AlphaFoldDB" id="A0A975DEL6"/>
<dbReference type="KEGG" id="pxi:J5O05_10385"/>
<organism evidence="1 2">
    <name type="scientific">Pseudoalteromonas xiamenensis</name>
    <dbReference type="NCBI Taxonomy" id="882626"/>
    <lineage>
        <taxon>Bacteria</taxon>
        <taxon>Pseudomonadati</taxon>
        <taxon>Pseudomonadota</taxon>
        <taxon>Gammaproteobacteria</taxon>
        <taxon>Alteromonadales</taxon>
        <taxon>Pseudoalteromonadaceae</taxon>
        <taxon>Pseudoalteromonas</taxon>
    </lineage>
</organism>
<reference evidence="1" key="1">
    <citation type="submission" date="2021-03" db="EMBL/GenBank/DDBJ databases">
        <title>Complete Genome of Pseudoalteromonas xiamenensis STKMTI.2, a new potential marine bacterium producing anti-Vibrio compounds.</title>
        <authorList>
            <person name="Handayani D.P."/>
            <person name="Isnansetyo A."/>
            <person name="Istiqomah I."/>
            <person name="Jumina J."/>
        </authorList>
    </citation>
    <scope>NUCLEOTIDE SEQUENCE</scope>
    <source>
        <strain evidence="1">STKMTI.2</strain>
    </source>
</reference>